<dbReference type="GeneID" id="69031063"/>
<accession>A0ABX2VRC8</accession>
<evidence type="ECO:0008006" key="3">
    <source>
        <dbReference type="Google" id="ProtNLM"/>
    </source>
</evidence>
<evidence type="ECO:0000313" key="2">
    <source>
        <dbReference type="Proteomes" id="UP000002039"/>
    </source>
</evidence>
<dbReference type="RefSeq" id="XP_045279229.1">
    <property type="nucleotide sequence ID" value="XM_045425431.1"/>
</dbReference>
<sequence>MKKKRLEWCLKHKNWTLEDWKNVIWSDETSVILLHRRGGYRIWRRADEAFSIEEIEQMNKKLETGTKILIPKLLPFAKACAIKQPNTIVQEDKALSHNHHVQQLVYDKAEVQRLLWCGNSPDLNPIEPCWPWMKRYTTKKGAPKNRKDAIKAWEDCWNMLLQKQIQSRIERVPVHIQKIIELGGGNEYREGCTQQDWRQKNPQQAGQQDDELEWVEICMEHINHITIPTFLFRQQR</sequence>
<dbReference type="EMBL" id="EQ999973">
    <property type="protein sequence ID" value="OAS99501.1"/>
    <property type="molecule type" value="Genomic_DNA"/>
</dbReference>
<gene>
    <name evidence="1" type="ORF">BDCG_16171</name>
</gene>
<dbReference type="Gene3D" id="3.30.420.10">
    <property type="entry name" value="Ribonuclease H-like superfamily/Ribonuclease H"/>
    <property type="match status" value="1"/>
</dbReference>
<keyword evidence="2" id="KW-1185">Reference proteome</keyword>
<organism evidence="1 2">
    <name type="scientific">Ajellomyces dermatitidis (strain ER-3 / ATCC MYA-2586)</name>
    <name type="common">Blastomyces dermatitidis</name>
    <dbReference type="NCBI Taxonomy" id="559297"/>
    <lineage>
        <taxon>Eukaryota</taxon>
        <taxon>Fungi</taxon>
        <taxon>Dikarya</taxon>
        <taxon>Ascomycota</taxon>
        <taxon>Pezizomycotina</taxon>
        <taxon>Eurotiomycetes</taxon>
        <taxon>Eurotiomycetidae</taxon>
        <taxon>Onygenales</taxon>
        <taxon>Ajellomycetaceae</taxon>
        <taxon>Blastomyces</taxon>
    </lineage>
</organism>
<dbReference type="Proteomes" id="UP000002039">
    <property type="component" value="Unassembled WGS sequence"/>
</dbReference>
<proteinExistence type="predicted"/>
<name>A0ABX2VRC8_AJEDR</name>
<dbReference type="InterPro" id="IPR036397">
    <property type="entry name" value="RNaseH_sf"/>
</dbReference>
<evidence type="ECO:0000313" key="1">
    <source>
        <dbReference type="EMBL" id="OAS99501.1"/>
    </source>
</evidence>
<reference evidence="2" key="1">
    <citation type="journal article" date="2015" name="PLoS Genet.">
        <title>The dynamic genome and transcriptome of the human fungal pathogen Blastomyces and close relative Emmonsia.</title>
        <authorList>
            <person name="Munoz J.F."/>
            <person name="Gauthier G.M."/>
            <person name="Desjardins C.A."/>
            <person name="Gallo J.E."/>
            <person name="Holder J."/>
            <person name="Sullivan T.D."/>
            <person name="Marty A.J."/>
            <person name="Carmen J.C."/>
            <person name="Chen Z."/>
            <person name="Ding L."/>
            <person name="Gujja S."/>
            <person name="Magrini V."/>
            <person name="Misas E."/>
            <person name="Mitreva M."/>
            <person name="Priest M."/>
            <person name="Saif S."/>
            <person name="Whiston E.A."/>
            <person name="Young S."/>
            <person name="Zeng Q."/>
            <person name="Goldman W.E."/>
            <person name="Mardis E.R."/>
            <person name="Taylor J.W."/>
            <person name="McEwen J.G."/>
            <person name="Clay O.K."/>
            <person name="Klein B.S."/>
            <person name="Cuomo C.A."/>
        </authorList>
    </citation>
    <scope>NUCLEOTIDE SEQUENCE [LARGE SCALE GENOMIC DNA]</scope>
    <source>
        <strain evidence="2">ER-3 / ATCC MYA-2586</strain>
    </source>
</reference>
<protein>
    <recommendedName>
        <fullName evidence="3">Tc1-like transposase DDE domain-containing protein</fullName>
    </recommendedName>
</protein>